<dbReference type="Pfam" id="PF00534">
    <property type="entry name" value="Glycos_transf_1"/>
    <property type="match status" value="1"/>
</dbReference>
<accession>A0A1F5DK95</accession>
<dbReference type="Proteomes" id="UP000176791">
    <property type="component" value="Unassembled WGS sequence"/>
</dbReference>
<evidence type="ECO:0000256" key="1">
    <source>
        <dbReference type="ARBA" id="ARBA00022679"/>
    </source>
</evidence>
<evidence type="ECO:0000259" key="2">
    <source>
        <dbReference type="Pfam" id="PF00534"/>
    </source>
</evidence>
<feature type="domain" description="Glycosyltransferase subfamily 4-like N-terminal" evidence="3">
    <location>
        <begin position="52"/>
        <end position="130"/>
    </location>
</feature>
<dbReference type="GO" id="GO:0016757">
    <property type="term" value="F:glycosyltransferase activity"/>
    <property type="evidence" value="ECO:0007669"/>
    <property type="project" value="InterPro"/>
</dbReference>
<dbReference type="InterPro" id="IPR028098">
    <property type="entry name" value="Glyco_trans_4-like_N"/>
</dbReference>
<evidence type="ECO:0000313" key="4">
    <source>
        <dbReference type="EMBL" id="OGD55607.1"/>
    </source>
</evidence>
<organism evidence="4 5">
    <name type="scientific">Candidatus Beckwithbacteria bacterium RIFCSPHIGHO2_12_FULL_47_17</name>
    <dbReference type="NCBI Taxonomy" id="1797460"/>
    <lineage>
        <taxon>Bacteria</taxon>
        <taxon>Candidatus Beckwithiibacteriota</taxon>
    </lineage>
</organism>
<dbReference type="AlphaFoldDB" id="A0A1F5DK95"/>
<protein>
    <recommendedName>
        <fullName evidence="6">Glycosyl transferase family 1 domain-containing protein</fullName>
    </recommendedName>
</protein>
<dbReference type="Pfam" id="PF13439">
    <property type="entry name" value="Glyco_transf_4"/>
    <property type="match status" value="1"/>
</dbReference>
<keyword evidence="1" id="KW-0808">Transferase</keyword>
<dbReference type="PANTHER" id="PTHR46401">
    <property type="entry name" value="GLYCOSYLTRANSFERASE WBBK-RELATED"/>
    <property type="match status" value="1"/>
</dbReference>
<dbReference type="STRING" id="1797460.A3E73_02555"/>
<evidence type="ECO:0000313" key="5">
    <source>
        <dbReference type="Proteomes" id="UP000176791"/>
    </source>
</evidence>
<evidence type="ECO:0008006" key="6">
    <source>
        <dbReference type="Google" id="ProtNLM"/>
    </source>
</evidence>
<name>A0A1F5DK95_9BACT</name>
<feature type="domain" description="Glycosyl transferase family 1" evidence="2">
    <location>
        <begin position="140"/>
        <end position="272"/>
    </location>
</feature>
<dbReference type="PANTHER" id="PTHR46401:SF2">
    <property type="entry name" value="GLYCOSYLTRANSFERASE WBBK-RELATED"/>
    <property type="match status" value="1"/>
</dbReference>
<sequence>MRVSLDTGAITSLDQNRGIGVYAEQLIKRLPQYVKVVNKKPQLTHCLVFKLFLRSRQWATPTVVTIHDLIPLKYPQAYPPGLRGRLKWWRQKLKLRQAAGIITDSQASKQDIIKFTGIDAERIHVVYLAADEIFKPVKAVNQLALPDKFVLYVGDLNWNKNVVSLTKACLELHYPLVVVGRQAVATDYDHNHPETSELIKFQRLAKAHPKLIIRLGVLPAEDLAGVYNLATIYVQPSRDEGFGLPVLEAMASGCPVLSSGKGSLPEITGKAALVFNQTNLKLVWQNMEWRRKLVQVGLIQAKKFSWEKTVRETVKVYEKIIADRSHH</sequence>
<dbReference type="Gene3D" id="3.40.50.2000">
    <property type="entry name" value="Glycogen Phosphorylase B"/>
    <property type="match status" value="2"/>
</dbReference>
<dbReference type="CDD" id="cd03809">
    <property type="entry name" value="GT4_MtfB-like"/>
    <property type="match status" value="1"/>
</dbReference>
<reference evidence="4 5" key="1">
    <citation type="journal article" date="2016" name="Nat. Commun.">
        <title>Thousands of microbial genomes shed light on interconnected biogeochemical processes in an aquifer system.</title>
        <authorList>
            <person name="Anantharaman K."/>
            <person name="Brown C.T."/>
            <person name="Hug L.A."/>
            <person name="Sharon I."/>
            <person name="Castelle C.J."/>
            <person name="Probst A.J."/>
            <person name="Thomas B.C."/>
            <person name="Singh A."/>
            <person name="Wilkins M.J."/>
            <person name="Karaoz U."/>
            <person name="Brodie E.L."/>
            <person name="Williams K.H."/>
            <person name="Hubbard S.S."/>
            <person name="Banfield J.F."/>
        </authorList>
    </citation>
    <scope>NUCLEOTIDE SEQUENCE [LARGE SCALE GENOMIC DNA]</scope>
</reference>
<proteinExistence type="predicted"/>
<dbReference type="SUPFAM" id="SSF53756">
    <property type="entry name" value="UDP-Glycosyltransferase/glycogen phosphorylase"/>
    <property type="match status" value="1"/>
</dbReference>
<dbReference type="EMBL" id="MEZN01000040">
    <property type="protein sequence ID" value="OGD55607.1"/>
    <property type="molecule type" value="Genomic_DNA"/>
</dbReference>
<dbReference type="InterPro" id="IPR001296">
    <property type="entry name" value="Glyco_trans_1"/>
</dbReference>
<gene>
    <name evidence="4" type="ORF">A3E73_02555</name>
</gene>
<comment type="caution">
    <text evidence="4">The sequence shown here is derived from an EMBL/GenBank/DDBJ whole genome shotgun (WGS) entry which is preliminary data.</text>
</comment>
<dbReference type="GO" id="GO:0009103">
    <property type="term" value="P:lipopolysaccharide biosynthetic process"/>
    <property type="evidence" value="ECO:0007669"/>
    <property type="project" value="TreeGrafter"/>
</dbReference>
<evidence type="ECO:0000259" key="3">
    <source>
        <dbReference type="Pfam" id="PF13439"/>
    </source>
</evidence>